<keyword evidence="2 13" id="KW-0004">4Fe-4S</keyword>
<accession>A0A445N1I0</accession>
<feature type="domain" description="Radical SAM core" evidence="16">
    <location>
        <begin position="143"/>
        <end position="370"/>
    </location>
</feature>
<keyword evidence="4 13" id="KW-0808">Transferase</keyword>
<evidence type="ECO:0000256" key="2">
    <source>
        <dbReference type="ARBA" id="ARBA00022485"/>
    </source>
</evidence>
<feature type="domain" description="TRAM" evidence="14">
    <location>
        <begin position="373"/>
        <end position="431"/>
    </location>
</feature>
<keyword evidence="6 13" id="KW-0479">Metal-binding</keyword>
<feature type="binding site" evidence="13">
    <location>
        <position position="157"/>
    </location>
    <ligand>
        <name>[4Fe-4S] cluster</name>
        <dbReference type="ChEBI" id="CHEBI:49883"/>
        <label>2</label>
        <note>4Fe-4S-S-AdoMet</note>
    </ligand>
</feature>
<evidence type="ECO:0000256" key="3">
    <source>
        <dbReference type="ARBA" id="ARBA00022490"/>
    </source>
</evidence>
<dbReference type="EC" id="2.8.4.3" evidence="9 13"/>
<dbReference type="Pfam" id="PF01938">
    <property type="entry name" value="TRAM"/>
    <property type="match status" value="1"/>
</dbReference>
<evidence type="ECO:0000256" key="1">
    <source>
        <dbReference type="ARBA" id="ARBA00003234"/>
    </source>
</evidence>
<dbReference type="SFLD" id="SFLDG01061">
    <property type="entry name" value="methylthiotransferase"/>
    <property type="match status" value="1"/>
</dbReference>
<reference evidence="17" key="1">
    <citation type="submission" date="2018-01" db="EMBL/GenBank/DDBJ databases">
        <authorList>
            <person name="Regsiter A."/>
            <person name="William W."/>
        </authorList>
    </citation>
    <scope>NUCLEOTIDE SEQUENCE</scope>
    <source>
        <strain evidence="17">TRIP AH-1</strain>
    </source>
</reference>
<dbReference type="PANTHER" id="PTHR43020:SF2">
    <property type="entry name" value="MITOCHONDRIAL TRNA METHYLTHIOTRANSFERASE CDK5RAP1"/>
    <property type="match status" value="1"/>
</dbReference>
<dbReference type="InterPro" id="IPR058240">
    <property type="entry name" value="rSAM_sf"/>
</dbReference>
<dbReference type="PANTHER" id="PTHR43020">
    <property type="entry name" value="CDK5 REGULATORY SUBUNIT-ASSOCIATED PROTEIN 1"/>
    <property type="match status" value="1"/>
</dbReference>
<dbReference type="SFLD" id="SFLDF00273">
    <property type="entry name" value="(dimethylallyl)adenosine_tRNA"/>
    <property type="match status" value="1"/>
</dbReference>
<evidence type="ECO:0000256" key="4">
    <source>
        <dbReference type="ARBA" id="ARBA00022679"/>
    </source>
</evidence>
<dbReference type="Gene3D" id="3.80.30.20">
    <property type="entry name" value="tm_1862 like domain"/>
    <property type="match status" value="1"/>
</dbReference>
<evidence type="ECO:0000256" key="7">
    <source>
        <dbReference type="ARBA" id="ARBA00023004"/>
    </source>
</evidence>
<dbReference type="FunFam" id="3.40.50.12160:FF:000003">
    <property type="entry name" value="CDK5 regulatory subunit-associated protein 1"/>
    <property type="match status" value="1"/>
</dbReference>
<dbReference type="SUPFAM" id="SSF102114">
    <property type="entry name" value="Radical SAM enzymes"/>
    <property type="match status" value="1"/>
</dbReference>
<dbReference type="SMART" id="SM00729">
    <property type="entry name" value="Elp3"/>
    <property type="match status" value="1"/>
</dbReference>
<dbReference type="NCBIfam" id="TIGR00089">
    <property type="entry name" value="MiaB/RimO family radical SAM methylthiotransferase"/>
    <property type="match status" value="1"/>
</dbReference>
<comment type="cofactor">
    <cofactor evidence="13">
        <name>[4Fe-4S] cluster</name>
        <dbReference type="ChEBI" id="CHEBI:49883"/>
    </cofactor>
    <text evidence="13">Binds 2 [4Fe-4S] clusters. One cluster is coordinated with 3 cysteines and an exchangeable S-adenosyl-L-methionine.</text>
</comment>
<dbReference type="PROSITE" id="PS51918">
    <property type="entry name" value="RADICAL_SAM"/>
    <property type="match status" value="1"/>
</dbReference>
<dbReference type="FunFam" id="3.80.30.20:FF:000001">
    <property type="entry name" value="tRNA-2-methylthio-N(6)-dimethylallyladenosine synthase 2"/>
    <property type="match status" value="1"/>
</dbReference>
<evidence type="ECO:0000259" key="15">
    <source>
        <dbReference type="PROSITE" id="PS51449"/>
    </source>
</evidence>
<dbReference type="InterPro" id="IPR007197">
    <property type="entry name" value="rSAM"/>
</dbReference>
<feature type="binding site" evidence="13">
    <location>
        <position position="12"/>
    </location>
    <ligand>
        <name>[4Fe-4S] cluster</name>
        <dbReference type="ChEBI" id="CHEBI:49883"/>
        <label>1</label>
    </ligand>
</feature>
<protein>
    <recommendedName>
        <fullName evidence="10 13">tRNA-2-methylthio-N(6)-dimethylallyladenosine synthase</fullName>
        <ecNumber evidence="9 13">2.8.4.3</ecNumber>
    </recommendedName>
    <alternativeName>
        <fullName evidence="12 13">(Dimethylallyl)adenosine tRNA methylthiotransferase MiaB</fullName>
    </alternativeName>
    <alternativeName>
        <fullName evidence="11 13">tRNA-i(6)A37 methylthiotransferase</fullName>
    </alternativeName>
</protein>
<keyword evidence="3 13" id="KW-0963">Cytoplasm</keyword>
<keyword evidence="7 13" id="KW-0408">Iron</keyword>
<dbReference type="InterPro" id="IPR005839">
    <property type="entry name" value="Methylthiotransferase"/>
</dbReference>
<dbReference type="InterPro" id="IPR006463">
    <property type="entry name" value="MiaB_methiolase"/>
</dbReference>
<dbReference type="NCBIfam" id="TIGR01574">
    <property type="entry name" value="miaB-methiolase"/>
    <property type="match status" value="1"/>
</dbReference>
<evidence type="ECO:0000256" key="8">
    <source>
        <dbReference type="ARBA" id="ARBA00023014"/>
    </source>
</evidence>
<keyword evidence="5 13" id="KW-0949">S-adenosyl-L-methionine</keyword>
<keyword evidence="8 13" id="KW-0411">Iron-sulfur</keyword>
<comment type="similarity">
    <text evidence="13">Belongs to the methylthiotransferase family. MiaB subfamily.</text>
</comment>
<comment type="catalytic activity">
    <reaction evidence="13">
        <text>N(6)-dimethylallyladenosine(37) in tRNA + (sulfur carrier)-SH + AH2 + 2 S-adenosyl-L-methionine = 2-methylsulfanyl-N(6)-dimethylallyladenosine(37) in tRNA + (sulfur carrier)-H + 5'-deoxyadenosine + L-methionine + A + S-adenosyl-L-homocysteine + 2 H(+)</text>
        <dbReference type="Rhea" id="RHEA:37067"/>
        <dbReference type="Rhea" id="RHEA-COMP:10375"/>
        <dbReference type="Rhea" id="RHEA-COMP:10376"/>
        <dbReference type="Rhea" id="RHEA-COMP:14737"/>
        <dbReference type="Rhea" id="RHEA-COMP:14739"/>
        <dbReference type="ChEBI" id="CHEBI:13193"/>
        <dbReference type="ChEBI" id="CHEBI:15378"/>
        <dbReference type="ChEBI" id="CHEBI:17319"/>
        <dbReference type="ChEBI" id="CHEBI:17499"/>
        <dbReference type="ChEBI" id="CHEBI:29917"/>
        <dbReference type="ChEBI" id="CHEBI:57844"/>
        <dbReference type="ChEBI" id="CHEBI:57856"/>
        <dbReference type="ChEBI" id="CHEBI:59789"/>
        <dbReference type="ChEBI" id="CHEBI:64428"/>
        <dbReference type="ChEBI" id="CHEBI:74415"/>
        <dbReference type="ChEBI" id="CHEBI:74417"/>
        <dbReference type="EC" id="2.8.4.3"/>
    </reaction>
</comment>
<dbReference type="Pfam" id="PF00919">
    <property type="entry name" value="UPF0004"/>
    <property type="match status" value="1"/>
</dbReference>
<evidence type="ECO:0000259" key="14">
    <source>
        <dbReference type="PROSITE" id="PS50926"/>
    </source>
</evidence>
<dbReference type="InterPro" id="IPR006638">
    <property type="entry name" value="Elp3/MiaA/NifB-like_rSAM"/>
</dbReference>
<dbReference type="GO" id="GO:0035597">
    <property type="term" value="F:tRNA-2-methylthio-N(6)-dimethylallyladenosine(37) synthase activity"/>
    <property type="evidence" value="ECO:0007669"/>
    <property type="project" value="UniProtKB-EC"/>
</dbReference>
<feature type="domain" description="MTTase N-terminal" evidence="15">
    <location>
        <begin position="3"/>
        <end position="119"/>
    </location>
</feature>
<dbReference type="InterPro" id="IPR013848">
    <property type="entry name" value="Methylthiotransferase_N"/>
</dbReference>
<dbReference type="InterPro" id="IPR023404">
    <property type="entry name" value="rSAM_horseshoe"/>
</dbReference>
<dbReference type="Gene3D" id="3.40.50.12160">
    <property type="entry name" value="Methylthiotransferase, N-terminal domain"/>
    <property type="match status" value="1"/>
</dbReference>
<organism evidence="17">
    <name type="scientific">uncultured Desulfobacterium sp</name>
    <dbReference type="NCBI Taxonomy" id="201089"/>
    <lineage>
        <taxon>Bacteria</taxon>
        <taxon>Pseudomonadati</taxon>
        <taxon>Thermodesulfobacteriota</taxon>
        <taxon>Desulfobacteria</taxon>
        <taxon>Desulfobacterales</taxon>
        <taxon>Desulfobacteriaceae</taxon>
        <taxon>Desulfobacterium</taxon>
        <taxon>environmental samples</taxon>
    </lineage>
</organism>
<evidence type="ECO:0000256" key="5">
    <source>
        <dbReference type="ARBA" id="ARBA00022691"/>
    </source>
</evidence>
<dbReference type="GO" id="GO:0046872">
    <property type="term" value="F:metal ion binding"/>
    <property type="evidence" value="ECO:0007669"/>
    <property type="project" value="UniProtKB-KW"/>
</dbReference>
<feature type="binding site" evidence="13">
    <location>
        <position position="82"/>
    </location>
    <ligand>
        <name>[4Fe-4S] cluster</name>
        <dbReference type="ChEBI" id="CHEBI:49883"/>
        <label>1</label>
    </ligand>
</feature>
<comment type="function">
    <text evidence="1 13">Catalyzes the methylthiolation of N6-(dimethylallyl)adenosine (i(6)A), leading to the formation of 2-methylthio-N6-(dimethylallyl)adenosine (ms(2)i(6)A) at position 37 in tRNAs that read codons beginning with uridine.</text>
</comment>
<dbReference type="PROSITE" id="PS51449">
    <property type="entry name" value="MTTASE_N"/>
    <property type="match status" value="1"/>
</dbReference>
<evidence type="ECO:0000256" key="11">
    <source>
        <dbReference type="ARBA" id="ARBA00080698"/>
    </source>
</evidence>
<dbReference type="EMBL" id="OJIN01000208">
    <property type="protein sequence ID" value="SPD75556.1"/>
    <property type="molecule type" value="Genomic_DNA"/>
</dbReference>
<evidence type="ECO:0000256" key="10">
    <source>
        <dbReference type="ARBA" id="ARBA00068570"/>
    </source>
</evidence>
<dbReference type="InterPro" id="IPR038135">
    <property type="entry name" value="Methylthiotransferase_N_sf"/>
</dbReference>
<feature type="binding site" evidence="13">
    <location>
        <position position="48"/>
    </location>
    <ligand>
        <name>[4Fe-4S] cluster</name>
        <dbReference type="ChEBI" id="CHEBI:49883"/>
        <label>1</label>
    </ligand>
</feature>
<dbReference type="CDD" id="cd01335">
    <property type="entry name" value="Radical_SAM"/>
    <property type="match status" value="1"/>
</dbReference>
<sequence>MSRSFYIKTMGCQMNEYDSDCLARSLITKGCIPVNDPAIADIILINTCAVRAKPEQKAVSFLGRMAAFKNKRPDLILGIVGCIAQQEGSRLIKRFPMLDLVMGPRQLEKFPEFLEKIIYDGKKIVATDLNSLPASPIHCKGYFRDKVSAFISVTEGCNNFCSYCIVPYVRGREVSRPPADIIAEASNLIADGVKEITLLGQNVISYHWNDCNFVSLLNEIAGLDGLLRIRFTTSHPKHLSKDVIQCFASIDKLCSHIHLPFQAGSDAILKSMRRGYSRDQYIILSEKLREADHDIAITSDVMVGFPGESEADFEQTLDLIRKVRFDNLFSFKYSDRKGTLAAKMQNKVSESLKIHRLEVLQKIQRQITLEKNQDLIGRHVQVLVEGQSKKGGQLTGRTSTNKIVNFISNNKKIGELVNVLIDSCTSNSLSG</sequence>
<dbReference type="InterPro" id="IPR002792">
    <property type="entry name" value="TRAM_dom"/>
</dbReference>
<dbReference type="InterPro" id="IPR020612">
    <property type="entry name" value="Methylthiotransferase_CS"/>
</dbReference>
<dbReference type="HAMAP" id="MF_01864">
    <property type="entry name" value="tRNA_metthiotr_MiaB"/>
    <property type="match status" value="1"/>
</dbReference>
<dbReference type="GO" id="GO:0005829">
    <property type="term" value="C:cytosol"/>
    <property type="evidence" value="ECO:0007669"/>
    <property type="project" value="TreeGrafter"/>
</dbReference>
<evidence type="ECO:0000256" key="9">
    <source>
        <dbReference type="ARBA" id="ARBA00033765"/>
    </source>
</evidence>
<proteinExistence type="inferred from homology"/>
<comment type="subunit">
    <text evidence="13">Monomer.</text>
</comment>
<keyword evidence="13" id="KW-0819">tRNA processing</keyword>
<comment type="subcellular location">
    <subcellularLocation>
        <location evidence="13">Cytoplasm</location>
    </subcellularLocation>
</comment>
<name>A0A445N1I0_9BACT</name>
<evidence type="ECO:0000313" key="17">
    <source>
        <dbReference type="EMBL" id="SPD75556.1"/>
    </source>
</evidence>
<feature type="binding site" evidence="13">
    <location>
        <position position="161"/>
    </location>
    <ligand>
        <name>[4Fe-4S] cluster</name>
        <dbReference type="ChEBI" id="CHEBI:49883"/>
        <label>2</label>
        <note>4Fe-4S-S-AdoMet</note>
    </ligand>
</feature>
<evidence type="ECO:0000256" key="6">
    <source>
        <dbReference type="ARBA" id="ARBA00022723"/>
    </source>
</evidence>
<evidence type="ECO:0000256" key="13">
    <source>
        <dbReference type="HAMAP-Rule" id="MF_01864"/>
    </source>
</evidence>
<dbReference type="SFLD" id="SFLDS00029">
    <property type="entry name" value="Radical_SAM"/>
    <property type="match status" value="1"/>
</dbReference>
<dbReference type="PROSITE" id="PS50926">
    <property type="entry name" value="TRAM"/>
    <property type="match status" value="1"/>
</dbReference>
<dbReference type="PROSITE" id="PS01278">
    <property type="entry name" value="MTTASE_RADICAL"/>
    <property type="match status" value="1"/>
</dbReference>
<gene>
    <name evidence="13 17" type="primary">miaB</name>
    <name evidence="17" type="ORF">PITCH_A640099</name>
</gene>
<evidence type="ECO:0000259" key="16">
    <source>
        <dbReference type="PROSITE" id="PS51918"/>
    </source>
</evidence>
<dbReference type="AlphaFoldDB" id="A0A445N1I0"/>
<feature type="binding site" evidence="13">
    <location>
        <position position="164"/>
    </location>
    <ligand>
        <name>[4Fe-4S] cluster</name>
        <dbReference type="ChEBI" id="CHEBI:49883"/>
        <label>2</label>
        <note>4Fe-4S-S-AdoMet</note>
    </ligand>
</feature>
<dbReference type="Pfam" id="PF04055">
    <property type="entry name" value="Radical_SAM"/>
    <property type="match status" value="1"/>
</dbReference>
<evidence type="ECO:0000256" key="12">
    <source>
        <dbReference type="ARBA" id="ARBA00081141"/>
    </source>
</evidence>
<dbReference type="SFLD" id="SFLDG01082">
    <property type="entry name" value="B12-binding_domain_containing"/>
    <property type="match status" value="1"/>
</dbReference>
<dbReference type="GO" id="GO:0051539">
    <property type="term" value="F:4 iron, 4 sulfur cluster binding"/>
    <property type="evidence" value="ECO:0007669"/>
    <property type="project" value="UniProtKB-UniRule"/>
</dbReference>